<evidence type="ECO:0000256" key="9">
    <source>
        <dbReference type="PROSITE-ProRule" id="PRU00560"/>
    </source>
</evidence>
<dbReference type="GO" id="GO:0043138">
    <property type="term" value="F:3'-5' DNA helicase activity"/>
    <property type="evidence" value="ECO:0007669"/>
    <property type="project" value="UniProtKB-EC"/>
</dbReference>
<protein>
    <recommendedName>
        <fullName evidence="7">DNA 3'-5' helicase</fullName>
        <ecNumber evidence="7">5.6.2.4</ecNumber>
    </recommendedName>
</protein>
<evidence type="ECO:0000256" key="6">
    <source>
        <dbReference type="ARBA" id="ARBA00034617"/>
    </source>
</evidence>
<organism evidence="11 12">
    <name type="scientific">Thiocapsa imhoffii</name>
    <dbReference type="NCBI Taxonomy" id="382777"/>
    <lineage>
        <taxon>Bacteria</taxon>
        <taxon>Pseudomonadati</taxon>
        <taxon>Pseudomonadota</taxon>
        <taxon>Gammaproteobacteria</taxon>
        <taxon>Chromatiales</taxon>
        <taxon>Chromatiaceae</taxon>
        <taxon>Thiocapsa</taxon>
    </lineage>
</organism>
<keyword evidence="3 9" id="KW-0347">Helicase</keyword>
<dbReference type="SUPFAM" id="SSF143011">
    <property type="entry name" value="RelE-like"/>
    <property type="match status" value="1"/>
</dbReference>
<dbReference type="Pfam" id="PF13361">
    <property type="entry name" value="UvrD_C"/>
    <property type="match status" value="1"/>
</dbReference>
<keyword evidence="5" id="KW-0413">Isomerase</keyword>
<dbReference type="InterPro" id="IPR014017">
    <property type="entry name" value="DNA_helicase_UvrD-like_C"/>
</dbReference>
<evidence type="ECO:0000313" key="12">
    <source>
        <dbReference type="Proteomes" id="UP001138802"/>
    </source>
</evidence>
<evidence type="ECO:0000256" key="7">
    <source>
        <dbReference type="ARBA" id="ARBA00034808"/>
    </source>
</evidence>
<reference evidence="11 12" key="1">
    <citation type="journal article" date="2020" name="Microorganisms">
        <title>Osmotic Adaptation and Compatible Solute Biosynthesis of Phototrophic Bacteria as Revealed from Genome Analyses.</title>
        <authorList>
            <person name="Imhoff J.F."/>
            <person name="Rahn T."/>
            <person name="Kunzel S."/>
            <person name="Keller A."/>
            <person name="Neulinger S.C."/>
        </authorList>
    </citation>
    <scope>NUCLEOTIDE SEQUENCE [LARGE SCALE GENOMIC DNA]</scope>
    <source>
        <strain evidence="11 12">DSM 21303</strain>
    </source>
</reference>
<keyword evidence="12" id="KW-1185">Reference proteome</keyword>
<feature type="domain" description="UvrD-like helicase ATP-binding" evidence="10">
    <location>
        <begin position="232"/>
        <end position="510"/>
    </location>
</feature>
<dbReference type="InterPro" id="IPR014016">
    <property type="entry name" value="UvrD-like_ATP-bd"/>
</dbReference>
<name>A0A9X0WEK1_9GAMM</name>
<keyword evidence="2 9" id="KW-0378">Hydrolase</keyword>
<proteinExistence type="predicted"/>
<dbReference type="EC" id="5.6.2.4" evidence="7"/>
<evidence type="ECO:0000256" key="5">
    <source>
        <dbReference type="ARBA" id="ARBA00023235"/>
    </source>
</evidence>
<comment type="caution">
    <text evidence="11">The sequence shown here is derived from an EMBL/GenBank/DDBJ whole genome shotgun (WGS) entry which is preliminary data.</text>
</comment>
<dbReference type="PROSITE" id="PS51198">
    <property type="entry name" value="UVRD_HELICASE_ATP_BIND"/>
    <property type="match status" value="1"/>
</dbReference>
<evidence type="ECO:0000313" key="11">
    <source>
        <dbReference type="EMBL" id="MBK1643244.1"/>
    </source>
</evidence>
<sequence length="695" mass="77061">MDFRIADTFTDSLARLAGDEQKAVKTTAFDLQINPANPGLSFHKLDKARDKAFWSVRVSGDIRLIVHRAAGSLLLCYVDHHDRAYAWAERRKLEVHPQTGAAQLVEIRERIEEIAVPVYVEVVQPAPARPLLFAQRADSELLGYGVPPEWLADVRLANEDTLLELADHLPAEAAEALLQLATGEQPPVSRPVATPDADPFAHPDAQRRFRIMGDLQELERALAFPWDKWTIFLHPAQRQWVEREFNGPARVCGSAGTGKTIVALHRAVVLARRHPESRVLLTTLSETLANALRTQLRRLISTEPRLAERLDVDAIDAVGSRLSARHLGPARLATDEQISRLIAEASAAAGNQTFGLGFLRSEWTDLVDAWQLKTWDAYRDVKRLGRKTRLPESRRAVLWTIFESVRAALTESGLTTRAALLTNLATQLGERRQRPFDFVVVDEAQDLSVPQLRFLAALAAGRPSGLFFAGDLGQRILQPPFSWLSLGVDIRGRARTLQINYRTSHQIRSQADRLLGPETSDVDGNTEDRRGTISVFNGPAPTVASFKTPTEEAGAVAAWIKERIAESVEPHEIAIFVRSEDELERARTAATETGLPAKVLDEHVETDQGHLSIATMHLAKGLEFRAVAVMACDDEVIPSQSRIETVTDDSDLAEVYNTERHLLYVACTRARDHLFVSGVAPASEFLDDLLIAPRG</sequence>
<evidence type="ECO:0000256" key="1">
    <source>
        <dbReference type="ARBA" id="ARBA00022741"/>
    </source>
</evidence>
<dbReference type="GO" id="GO:0000725">
    <property type="term" value="P:recombinational repair"/>
    <property type="evidence" value="ECO:0007669"/>
    <property type="project" value="TreeGrafter"/>
</dbReference>
<dbReference type="GO" id="GO:0005524">
    <property type="term" value="F:ATP binding"/>
    <property type="evidence" value="ECO:0007669"/>
    <property type="project" value="UniProtKB-UniRule"/>
</dbReference>
<dbReference type="GO" id="GO:0016787">
    <property type="term" value="F:hydrolase activity"/>
    <property type="evidence" value="ECO:0007669"/>
    <property type="project" value="UniProtKB-UniRule"/>
</dbReference>
<dbReference type="PANTHER" id="PTHR11070:SF45">
    <property type="entry name" value="DNA 3'-5' HELICASE"/>
    <property type="match status" value="1"/>
</dbReference>
<evidence type="ECO:0000259" key="10">
    <source>
        <dbReference type="PROSITE" id="PS51198"/>
    </source>
</evidence>
<dbReference type="Proteomes" id="UP001138802">
    <property type="component" value="Unassembled WGS sequence"/>
</dbReference>
<evidence type="ECO:0000256" key="2">
    <source>
        <dbReference type="ARBA" id="ARBA00022801"/>
    </source>
</evidence>
<dbReference type="PANTHER" id="PTHR11070">
    <property type="entry name" value="UVRD / RECB / PCRA DNA HELICASE FAMILY MEMBER"/>
    <property type="match status" value="1"/>
</dbReference>
<dbReference type="RefSeq" id="WP_200386034.1">
    <property type="nucleotide sequence ID" value="NZ_NRSD01000001.1"/>
</dbReference>
<dbReference type="InterPro" id="IPR035093">
    <property type="entry name" value="RelE/ParE_toxin_dom_sf"/>
</dbReference>
<dbReference type="EMBL" id="NRSD01000001">
    <property type="protein sequence ID" value="MBK1643244.1"/>
    <property type="molecule type" value="Genomic_DNA"/>
</dbReference>
<comment type="catalytic activity">
    <reaction evidence="6">
        <text>Couples ATP hydrolysis with the unwinding of duplex DNA by translocating in the 3'-5' direction.</text>
        <dbReference type="EC" id="5.6.2.4"/>
    </reaction>
</comment>
<comment type="catalytic activity">
    <reaction evidence="8">
        <text>ATP + H2O = ADP + phosphate + H(+)</text>
        <dbReference type="Rhea" id="RHEA:13065"/>
        <dbReference type="ChEBI" id="CHEBI:15377"/>
        <dbReference type="ChEBI" id="CHEBI:15378"/>
        <dbReference type="ChEBI" id="CHEBI:30616"/>
        <dbReference type="ChEBI" id="CHEBI:43474"/>
        <dbReference type="ChEBI" id="CHEBI:456216"/>
        <dbReference type="EC" id="5.6.2.4"/>
    </reaction>
</comment>
<feature type="binding site" evidence="9">
    <location>
        <begin position="253"/>
        <end position="260"/>
    </location>
    <ligand>
        <name>ATP</name>
        <dbReference type="ChEBI" id="CHEBI:30616"/>
    </ligand>
</feature>
<keyword evidence="1 9" id="KW-0547">Nucleotide-binding</keyword>
<gene>
    <name evidence="11" type="ORF">CKO25_00955</name>
</gene>
<dbReference type="InterPro" id="IPR000212">
    <property type="entry name" value="DNA_helicase_UvrD/REP"/>
</dbReference>
<evidence type="ECO:0000256" key="8">
    <source>
        <dbReference type="ARBA" id="ARBA00048988"/>
    </source>
</evidence>
<dbReference type="Pfam" id="PF00580">
    <property type="entry name" value="UvrD-helicase"/>
    <property type="match status" value="1"/>
</dbReference>
<accession>A0A9X0WEK1</accession>
<evidence type="ECO:0000256" key="3">
    <source>
        <dbReference type="ARBA" id="ARBA00022806"/>
    </source>
</evidence>
<evidence type="ECO:0000256" key="4">
    <source>
        <dbReference type="ARBA" id="ARBA00022840"/>
    </source>
</evidence>
<dbReference type="SUPFAM" id="SSF52540">
    <property type="entry name" value="P-loop containing nucleoside triphosphate hydrolases"/>
    <property type="match status" value="1"/>
</dbReference>
<dbReference type="Gene3D" id="3.40.50.300">
    <property type="entry name" value="P-loop containing nucleotide triphosphate hydrolases"/>
    <property type="match status" value="2"/>
</dbReference>
<dbReference type="GO" id="GO:0005829">
    <property type="term" value="C:cytosol"/>
    <property type="evidence" value="ECO:0007669"/>
    <property type="project" value="TreeGrafter"/>
</dbReference>
<dbReference type="AlphaFoldDB" id="A0A9X0WEK1"/>
<keyword evidence="4 9" id="KW-0067">ATP-binding</keyword>
<dbReference type="InterPro" id="IPR027417">
    <property type="entry name" value="P-loop_NTPase"/>
</dbReference>
<dbReference type="GO" id="GO:0003677">
    <property type="term" value="F:DNA binding"/>
    <property type="evidence" value="ECO:0007669"/>
    <property type="project" value="InterPro"/>
</dbReference>